<dbReference type="InterPro" id="IPR011042">
    <property type="entry name" value="6-blade_b-propeller_TolB-like"/>
</dbReference>
<dbReference type="SUPFAM" id="SSF82171">
    <property type="entry name" value="DPP6 N-terminal domain-like"/>
    <property type="match status" value="1"/>
</dbReference>
<comment type="caution">
    <text evidence="3">The sequence shown here is derived from an EMBL/GenBank/DDBJ whole genome shotgun (WGS) entry which is preliminary data.</text>
</comment>
<gene>
    <name evidence="3" type="ORF">A3A60_04595</name>
</gene>
<reference evidence="3 4" key="1">
    <citation type="journal article" date="2016" name="Nat. Commun.">
        <title>Thousands of microbial genomes shed light on interconnected biogeochemical processes in an aquifer system.</title>
        <authorList>
            <person name="Anantharaman K."/>
            <person name="Brown C.T."/>
            <person name="Hug L.A."/>
            <person name="Sharon I."/>
            <person name="Castelle C.J."/>
            <person name="Probst A.J."/>
            <person name="Thomas B.C."/>
            <person name="Singh A."/>
            <person name="Wilkins M.J."/>
            <person name="Karaoz U."/>
            <person name="Brodie E.L."/>
            <person name="Williams K.H."/>
            <person name="Hubbard S.S."/>
            <person name="Banfield J.F."/>
        </authorList>
    </citation>
    <scope>NUCLEOTIDE SEQUENCE [LARGE SCALE GENOMIC DNA]</scope>
</reference>
<sequence length="426" mass="46434">MNPLSKHRTKITIVVFLLLAALGTVAIFWARGFKPNFKNGTIERTGLIVADSVPTGAQVYLDDRLTSATNTSIAFLEPKTYKVRIEKEGFTKWEKEVTVIADLATEIHALLFPLAPEIKPLTTTGASNPTLSPDGTKIVYGVGGERGGIYLQPMTETPFGFGQSSKILTKNTTGFDFSNAVFTWAPDSRQLIATFFDDKAVAVANLIIDADKTSQELRDITASLTATLSDWQGQIDIRTQTQAVLAPDEVKSATGGANLASPSLLPSPLTKVKNPTTQPASPAGGPSNNPTIQLNYYPTGLIFSPDEEKILYKNKENKYHVYDLKGKKDYTLPDFADFITISWYPDSAHLVVAQKDMISIIETDGNNKVTIYQGKFTNPRPPATETAGIVGRGFVFAHPSGTRLIILTTLTQQESTPANLYSINLR</sequence>
<organism evidence="3 4">
    <name type="scientific">Candidatus Curtissbacteria bacterium RIFCSPLOWO2_01_FULL_42_26</name>
    <dbReference type="NCBI Taxonomy" id="1797729"/>
    <lineage>
        <taxon>Bacteria</taxon>
        <taxon>Candidatus Curtissiibacteriota</taxon>
    </lineage>
</organism>
<proteinExistence type="predicted"/>
<protein>
    <recommendedName>
        <fullName evidence="2">PEGA domain-containing protein</fullName>
    </recommendedName>
</protein>
<dbReference type="AlphaFoldDB" id="A0A1F5I4N9"/>
<dbReference type="Gene3D" id="2.120.10.30">
    <property type="entry name" value="TolB, C-terminal domain"/>
    <property type="match status" value="1"/>
</dbReference>
<feature type="compositionally biased region" description="Polar residues" evidence="1">
    <location>
        <begin position="273"/>
        <end position="290"/>
    </location>
</feature>
<dbReference type="EMBL" id="MFBS01000002">
    <property type="protein sequence ID" value="OGE11229.1"/>
    <property type="molecule type" value="Genomic_DNA"/>
</dbReference>
<dbReference type="Pfam" id="PF08308">
    <property type="entry name" value="PEGA"/>
    <property type="match status" value="1"/>
</dbReference>
<dbReference type="Proteomes" id="UP000179227">
    <property type="component" value="Unassembled WGS sequence"/>
</dbReference>
<feature type="domain" description="PEGA" evidence="2">
    <location>
        <begin position="46"/>
        <end position="108"/>
    </location>
</feature>
<evidence type="ECO:0000259" key="2">
    <source>
        <dbReference type="Pfam" id="PF08308"/>
    </source>
</evidence>
<dbReference type="STRING" id="1797729.A3A60_04595"/>
<dbReference type="InterPro" id="IPR011659">
    <property type="entry name" value="WD40"/>
</dbReference>
<evidence type="ECO:0000256" key="1">
    <source>
        <dbReference type="SAM" id="MobiDB-lite"/>
    </source>
</evidence>
<dbReference type="InterPro" id="IPR013229">
    <property type="entry name" value="PEGA"/>
</dbReference>
<evidence type="ECO:0000313" key="3">
    <source>
        <dbReference type="EMBL" id="OGE11229.1"/>
    </source>
</evidence>
<feature type="region of interest" description="Disordered" evidence="1">
    <location>
        <begin position="256"/>
        <end position="290"/>
    </location>
</feature>
<dbReference type="Pfam" id="PF07676">
    <property type="entry name" value="PD40"/>
    <property type="match status" value="1"/>
</dbReference>
<evidence type="ECO:0000313" key="4">
    <source>
        <dbReference type="Proteomes" id="UP000179227"/>
    </source>
</evidence>
<accession>A0A1F5I4N9</accession>
<name>A0A1F5I4N9_9BACT</name>